<accession>A0AAN5D4Y8</accession>
<reference evidence="2" key="1">
    <citation type="submission" date="2022-10" db="EMBL/GenBank/DDBJ databases">
        <title>Genome assembly of Pristionchus species.</title>
        <authorList>
            <person name="Yoshida K."/>
            <person name="Sommer R.J."/>
        </authorList>
    </citation>
    <scope>NUCLEOTIDE SEQUENCE [LARGE SCALE GENOMIC DNA]</scope>
    <source>
        <strain evidence="2">RS5460</strain>
    </source>
</reference>
<proteinExistence type="predicted"/>
<sequence>QSIEDWSREAYTLSSSDPALGTILSKSFNLMATVEKGGVEAPTLRYAMESMKRERELAMELDQNKNNTQRRFFYAMSESLEAMVKSLITR</sequence>
<feature type="non-terminal residue" evidence="1">
    <location>
        <position position="1"/>
    </location>
</feature>
<dbReference type="AlphaFoldDB" id="A0AAN5D4Y8"/>
<feature type="non-terminal residue" evidence="1">
    <location>
        <position position="90"/>
    </location>
</feature>
<keyword evidence="2" id="KW-1185">Reference proteome</keyword>
<protein>
    <submittedName>
        <fullName evidence="1">Uncharacterized protein</fullName>
    </submittedName>
</protein>
<organism evidence="1 2">
    <name type="scientific">Pristionchus mayeri</name>
    <dbReference type="NCBI Taxonomy" id="1317129"/>
    <lineage>
        <taxon>Eukaryota</taxon>
        <taxon>Metazoa</taxon>
        <taxon>Ecdysozoa</taxon>
        <taxon>Nematoda</taxon>
        <taxon>Chromadorea</taxon>
        <taxon>Rhabditida</taxon>
        <taxon>Rhabditina</taxon>
        <taxon>Diplogasteromorpha</taxon>
        <taxon>Diplogasteroidea</taxon>
        <taxon>Neodiplogasteridae</taxon>
        <taxon>Pristionchus</taxon>
    </lineage>
</organism>
<evidence type="ECO:0000313" key="2">
    <source>
        <dbReference type="Proteomes" id="UP001328107"/>
    </source>
</evidence>
<gene>
    <name evidence="1" type="ORF">PMAYCL1PPCAC_26357</name>
</gene>
<dbReference type="Proteomes" id="UP001328107">
    <property type="component" value="Unassembled WGS sequence"/>
</dbReference>
<comment type="caution">
    <text evidence="1">The sequence shown here is derived from an EMBL/GenBank/DDBJ whole genome shotgun (WGS) entry which is preliminary data.</text>
</comment>
<name>A0AAN5D4Y8_9BILA</name>
<evidence type="ECO:0000313" key="1">
    <source>
        <dbReference type="EMBL" id="GMR56162.1"/>
    </source>
</evidence>
<dbReference type="EMBL" id="BTRK01000005">
    <property type="protein sequence ID" value="GMR56162.1"/>
    <property type="molecule type" value="Genomic_DNA"/>
</dbReference>